<protein>
    <submittedName>
        <fullName evidence="1">Uncharacterized protein</fullName>
    </submittedName>
</protein>
<dbReference type="EMBL" id="CAXHTB010000022">
    <property type="protein sequence ID" value="CAL0330207.1"/>
    <property type="molecule type" value="Genomic_DNA"/>
</dbReference>
<reference evidence="1 2" key="1">
    <citation type="submission" date="2024-03" db="EMBL/GenBank/DDBJ databases">
        <authorList>
            <person name="Martinez-Hernandez J."/>
        </authorList>
    </citation>
    <scope>NUCLEOTIDE SEQUENCE [LARGE SCALE GENOMIC DNA]</scope>
</reference>
<evidence type="ECO:0000313" key="2">
    <source>
        <dbReference type="Proteomes" id="UP001497480"/>
    </source>
</evidence>
<accession>A0AAV1Y8M0</accession>
<dbReference type="Proteomes" id="UP001497480">
    <property type="component" value="Unassembled WGS sequence"/>
</dbReference>
<proteinExistence type="predicted"/>
<name>A0AAV1Y8M0_LUPLU</name>
<comment type="caution">
    <text evidence="1">The sequence shown here is derived from an EMBL/GenBank/DDBJ whole genome shotgun (WGS) entry which is preliminary data.</text>
</comment>
<evidence type="ECO:0000313" key="1">
    <source>
        <dbReference type="EMBL" id="CAL0330207.1"/>
    </source>
</evidence>
<organism evidence="1 2">
    <name type="scientific">Lupinus luteus</name>
    <name type="common">European yellow lupine</name>
    <dbReference type="NCBI Taxonomy" id="3873"/>
    <lineage>
        <taxon>Eukaryota</taxon>
        <taxon>Viridiplantae</taxon>
        <taxon>Streptophyta</taxon>
        <taxon>Embryophyta</taxon>
        <taxon>Tracheophyta</taxon>
        <taxon>Spermatophyta</taxon>
        <taxon>Magnoliopsida</taxon>
        <taxon>eudicotyledons</taxon>
        <taxon>Gunneridae</taxon>
        <taxon>Pentapetalae</taxon>
        <taxon>rosids</taxon>
        <taxon>fabids</taxon>
        <taxon>Fabales</taxon>
        <taxon>Fabaceae</taxon>
        <taxon>Papilionoideae</taxon>
        <taxon>50 kb inversion clade</taxon>
        <taxon>genistoids sensu lato</taxon>
        <taxon>core genistoids</taxon>
        <taxon>Genisteae</taxon>
        <taxon>Lupinus</taxon>
    </lineage>
</organism>
<keyword evidence="2" id="KW-1185">Reference proteome</keyword>
<dbReference type="AlphaFoldDB" id="A0AAV1Y8M0"/>
<sequence>MVDGCECIFVEFDEQILGRMRKSGFLVGQNGNRGTTQVGGREVFKLEWILN</sequence>
<gene>
    <name evidence="1" type="ORF">LLUT_LOCUS31267</name>
</gene>